<evidence type="ECO:0008006" key="4">
    <source>
        <dbReference type="Google" id="ProtNLM"/>
    </source>
</evidence>
<evidence type="ECO:0000256" key="1">
    <source>
        <dbReference type="SAM" id="MobiDB-lite"/>
    </source>
</evidence>
<dbReference type="GO" id="GO:0007508">
    <property type="term" value="P:larval heart development"/>
    <property type="evidence" value="ECO:0007669"/>
    <property type="project" value="TreeGrafter"/>
</dbReference>
<name>A0AAN7NGQ5_MYCAM</name>
<dbReference type="PANTHER" id="PTHR33395">
    <property type="entry name" value="TRANSCRIPTASE, PUTATIVE-RELATED-RELATED"/>
    <property type="match status" value="1"/>
</dbReference>
<dbReference type="GO" id="GO:0031012">
    <property type="term" value="C:extracellular matrix"/>
    <property type="evidence" value="ECO:0007669"/>
    <property type="project" value="TreeGrafter"/>
</dbReference>
<comment type="caution">
    <text evidence="2">The sequence shown here is derived from an EMBL/GenBank/DDBJ whole genome shotgun (WGS) entry which is preliminary data.</text>
</comment>
<evidence type="ECO:0000313" key="2">
    <source>
        <dbReference type="EMBL" id="KAK4811101.1"/>
    </source>
</evidence>
<protein>
    <recommendedName>
        <fullName evidence="4">Reverse transcriptase domain-containing protein</fullName>
    </recommendedName>
</protein>
<accession>A0AAN7NGQ5</accession>
<sequence length="243" mass="26529">MQTPRSAKKEGEEVLQAPEQRFPLQPLVKTMVKQVVPLQPVEDHDGAGGYAPKEAAACGEPTQEQAPGRNCGPVERSPHRSRFSGRTCGIKGGAKIPLTEDTVEACRDGVRKAKAHMELKVERDVKGKNDFYKYTCKKRKKKKNVGSLLNETGNLVTKDVEKAKGKKEDPGNYTPVSLTSIPGKVMEQIILEVISKHMKDEKATESSQHGFMKGKSSLTNLIALYDEMSPHGGLGESSACCLP</sequence>
<keyword evidence="3" id="KW-1185">Reference proteome</keyword>
<proteinExistence type="predicted"/>
<organism evidence="2 3">
    <name type="scientific">Mycteria americana</name>
    <name type="common">Wood stork</name>
    <dbReference type="NCBI Taxonomy" id="33587"/>
    <lineage>
        <taxon>Eukaryota</taxon>
        <taxon>Metazoa</taxon>
        <taxon>Chordata</taxon>
        <taxon>Craniata</taxon>
        <taxon>Vertebrata</taxon>
        <taxon>Euteleostomi</taxon>
        <taxon>Archelosauria</taxon>
        <taxon>Archosauria</taxon>
        <taxon>Dinosauria</taxon>
        <taxon>Saurischia</taxon>
        <taxon>Theropoda</taxon>
        <taxon>Coelurosauria</taxon>
        <taxon>Aves</taxon>
        <taxon>Neognathae</taxon>
        <taxon>Neoaves</taxon>
        <taxon>Aequornithes</taxon>
        <taxon>Ciconiiformes</taxon>
        <taxon>Ciconiidae</taxon>
        <taxon>Mycteria</taxon>
    </lineage>
</organism>
<dbReference type="Proteomes" id="UP001333110">
    <property type="component" value="Unassembled WGS sequence"/>
</dbReference>
<dbReference type="PANTHER" id="PTHR33395:SF22">
    <property type="entry name" value="REVERSE TRANSCRIPTASE DOMAIN-CONTAINING PROTEIN"/>
    <property type="match status" value="1"/>
</dbReference>
<gene>
    <name evidence="2" type="ORF">QYF61_016387</name>
</gene>
<dbReference type="GO" id="GO:0061343">
    <property type="term" value="P:cell adhesion involved in heart morphogenesis"/>
    <property type="evidence" value="ECO:0007669"/>
    <property type="project" value="TreeGrafter"/>
</dbReference>
<reference evidence="2 3" key="1">
    <citation type="journal article" date="2023" name="J. Hered.">
        <title>Chromosome-level genome of the wood stork (Mycteria americana) provides insight into avian chromosome evolution.</title>
        <authorList>
            <person name="Flamio R. Jr."/>
            <person name="Ramstad K.M."/>
        </authorList>
    </citation>
    <scope>NUCLEOTIDE SEQUENCE [LARGE SCALE GENOMIC DNA]</scope>
    <source>
        <strain evidence="2">JAX WOST 10</strain>
    </source>
</reference>
<evidence type="ECO:0000313" key="3">
    <source>
        <dbReference type="Proteomes" id="UP001333110"/>
    </source>
</evidence>
<dbReference type="EMBL" id="JAUNZN010000018">
    <property type="protein sequence ID" value="KAK4811101.1"/>
    <property type="molecule type" value="Genomic_DNA"/>
</dbReference>
<dbReference type="AlphaFoldDB" id="A0AAN7NGQ5"/>
<feature type="region of interest" description="Disordered" evidence="1">
    <location>
        <begin position="43"/>
        <end position="86"/>
    </location>
</feature>